<dbReference type="InterPro" id="IPR001750">
    <property type="entry name" value="ND/Mrp_TM"/>
</dbReference>
<evidence type="ECO:0000259" key="12">
    <source>
        <dbReference type="Pfam" id="PF00662"/>
    </source>
</evidence>
<evidence type="ECO:0000256" key="10">
    <source>
        <dbReference type="SAM" id="Phobius"/>
    </source>
</evidence>
<comment type="subcellular location">
    <subcellularLocation>
        <location evidence="1">Cell membrane</location>
        <topology evidence="1">Multi-pass membrane protein</topology>
    </subcellularLocation>
    <subcellularLocation>
        <location evidence="9">Membrane</location>
        <topology evidence="9">Multi-pass membrane protein</topology>
    </subcellularLocation>
</comment>
<dbReference type="GO" id="GO:0005886">
    <property type="term" value="C:plasma membrane"/>
    <property type="evidence" value="ECO:0007669"/>
    <property type="project" value="UniProtKB-SubCell"/>
</dbReference>
<dbReference type="RefSeq" id="WP_078707530.1">
    <property type="nucleotide sequence ID" value="NZ_FUXL01000003.1"/>
</dbReference>
<dbReference type="AlphaFoldDB" id="A0A1T4NP25"/>
<dbReference type="PRINTS" id="PR01434">
    <property type="entry name" value="NADHDHGNASE5"/>
</dbReference>
<accession>A0A1T4NP25</accession>
<keyword evidence="2" id="KW-0813">Transport</keyword>
<keyword evidence="16" id="KW-1185">Reference proteome</keyword>
<feature type="transmembrane region" description="Helical" evidence="10">
    <location>
        <begin position="330"/>
        <end position="352"/>
    </location>
</feature>
<feature type="transmembrane region" description="Helical" evidence="10">
    <location>
        <begin position="83"/>
        <end position="103"/>
    </location>
</feature>
<evidence type="ECO:0000256" key="7">
    <source>
        <dbReference type="ARBA" id="ARBA00023065"/>
    </source>
</evidence>
<evidence type="ECO:0000256" key="1">
    <source>
        <dbReference type="ARBA" id="ARBA00004651"/>
    </source>
</evidence>
<feature type="transmembrane region" description="Helical" evidence="10">
    <location>
        <begin position="138"/>
        <end position="155"/>
    </location>
</feature>
<feature type="transmembrane region" description="Helical" evidence="10">
    <location>
        <begin position="167"/>
        <end position="191"/>
    </location>
</feature>
<feature type="transmembrane region" description="Helical" evidence="10">
    <location>
        <begin position="571"/>
        <end position="593"/>
    </location>
</feature>
<dbReference type="InterPro" id="IPR046806">
    <property type="entry name" value="MrpA_C/MbhE"/>
</dbReference>
<feature type="transmembrane region" description="Helical" evidence="10">
    <location>
        <begin position="38"/>
        <end position="63"/>
    </location>
</feature>
<keyword evidence="8 10" id="KW-0472">Membrane</keyword>
<dbReference type="Pfam" id="PF20501">
    <property type="entry name" value="MbhE"/>
    <property type="match status" value="1"/>
</dbReference>
<dbReference type="STRING" id="1365950.SAMN05428963_103111"/>
<feature type="transmembrane region" description="Helical" evidence="10">
    <location>
        <begin position="655"/>
        <end position="673"/>
    </location>
</feature>
<evidence type="ECO:0000259" key="11">
    <source>
        <dbReference type="Pfam" id="PF00361"/>
    </source>
</evidence>
<keyword evidence="3" id="KW-0050">Antiport</keyword>
<evidence type="ECO:0000256" key="6">
    <source>
        <dbReference type="ARBA" id="ARBA00022989"/>
    </source>
</evidence>
<feature type="domain" description="MrpA C-terminal/MbhE" evidence="14">
    <location>
        <begin position="690"/>
        <end position="767"/>
    </location>
</feature>
<keyword evidence="6 10" id="KW-1133">Transmembrane helix</keyword>
<evidence type="ECO:0000313" key="16">
    <source>
        <dbReference type="Proteomes" id="UP000190135"/>
    </source>
</evidence>
<protein>
    <submittedName>
        <fullName evidence="15">Multisubunit sodium/proton antiporter, MrpA subunit</fullName>
    </submittedName>
</protein>
<reference evidence="16" key="1">
    <citation type="submission" date="2017-02" db="EMBL/GenBank/DDBJ databases">
        <authorList>
            <person name="Varghese N."/>
            <person name="Submissions S."/>
        </authorList>
    </citation>
    <scope>NUCLEOTIDE SEQUENCE [LARGE SCALE GENOMIC DNA]</scope>
    <source>
        <strain evidence="16">USBA 369</strain>
    </source>
</reference>
<feature type="transmembrane region" description="Helical" evidence="10">
    <location>
        <begin position="373"/>
        <end position="392"/>
    </location>
</feature>
<gene>
    <name evidence="15" type="ORF">SAMN05428963_103111</name>
</gene>
<keyword evidence="5 9" id="KW-0812">Transmembrane</keyword>
<evidence type="ECO:0000256" key="2">
    <source>
        <dbReference type="ARBA" id="ARBA00022448"/>
    </source>
</evidence>
<dbReference type="GO" id="GO:0006811">
    <property type="term" value="P:monoatomic ion transport"/>
    <property type="evidence" value="ECO:0007669"/>
    <property type="project" value="UniProtKB-KW"/>
</dbReference>
<feature type="domain" description="NADH-Ubiquinone oxidoreductase (complex I) chain 5 N-terminal" evidence="12">
    <location>
        <begin position="69"/>
        <end position="116"/>
    </location>
</feature>
<dbReference type="Pfam" id="PF00361">
    <property type="entry name" value="Proton_antipo_M"/>
    <property type="match status" value="1"/>
</dbReference>
<dbReference type="InterPro" id="IPR050616">
    <property type="entry name" value="CPA3_Na-H_Antiporter_A"/>
</dbReference>
<evidence type="ECO:0000256" key="9">
    <source>
        <dbReference type="RuleBase" id="RU000320"/>
    </source>
</evidence>
<dbReference type="Proteomes" id="UP000190135">
    <property type="component" value="Unassembled WGS sequence"/>
</dbReference>
<name>A0A1T4NP25_9HYPH</name>
<feature type="transmembrane region" description="Helical" evidence="10">
    <location>
        <begin position="304"/>
        <end position="324"/>
    </location>
</feature>
<dbReference type="PANTHER" id="PTHR43373">
    <property type="entry name" value="NA(+)/H(+) ANTIPORTER SUBUNIT"/>
    <property type="match status" value="1"/>
</dbReference>
<evidence type="ECO:0000256" key="8">
    <source>
        <dbReference type="ARBA" id="ARBA00023136"/>
    </source>
</evidence>
<feature type="transmembrane region" description="Helical" evidence="10">
    <location>
        <begin position="605"/>
        <end position="623"/>
    </location>
</feature>
<dbReference type="InterPro" id="IPR025383">
    <property type="entry name" value="MrpA_C/MbhD"/>
</dbReference>
<feature type="transmembrane region" description="Helical" evidence="10">
    <location>
        <begin position="412"/>
        <end position="433"/>
    </location>
</feature>
<feature type="transmembrane region" description="Helical" evidence="10">
    <location>
        <begin position="115"/>
        <end position="132"/>
    </location>
</feature>
<feature type="transmembrane region" description="Helical" evidence="10">
    <location>
        <begin position="211"/>
        <end position="236"/>
    </location>
</feature>
<dbReference type="NCBIfam" id="NF009287">
    <property type="entry name" value="PRK12647.1"/>
    <property type="match status" value="1"/>
</dbReference>
<feature type="domain" description="NADH:quinone oxidoreductase/Mrp antiporter transmembrane" evidence="11">
    <location>
        <begin position="132"/>
        <end position="417"/>
    </location>
</feature>
<feature type="transmembrane region" description="Helical" evidence="10">
    <location>
        <begin position="685"/>
        <end position="709"/>
    </location>
</feature>
<feature type="transmembrane region" description="Helical" evidence="10">
    <location>
        <begin position="278"/>
        <end position="297"/>
    </location>
</feature>
<evidence type="ECO:0000256" key="5">
    <source>
        <dbReference type="ARBA" id="ARBA00022692"/>
    </source>
</evidence>
<keyword evidence="7" id="KW-0406">Ion transport</keyword>
<feature type="transmembrane region" description="Helical" evidence="10">
    <location>
        <begin position="453"/>
        <end position="475"/>
    </location>
</feature>
<evidence type="ECO:0000259" key="13">
    <source>
        <dbReference type="Pfam" id="PF13244"/>
    </source>
</evidence>
<evidence type="ECO:0000256" key="3">
    <source>
        <dbReference type="ARBA" id="ARBA00022449"/>
    </source>
</evidence>
<sequence>MTATDTGPLFLVLLFPLLAAALAPLLTSALGHRAAWPLALAPAAAFAIVAANGGGVSAGQPLLFGFDWIPSLGIRFSFRLDGLSFAFALLVTGIGAAVVLYAGGYLKGHPGQGRFFSFILMFMAAMVGLVLADDLMTLLVYWELTSITSFLLIGFDHERERARRGAIQALVITGGGGLALMAGLILIRWATGLSSMSEILGSGEALRQSAYYVPVLALILVAAFTKSAQVPFHVWLPNAMEAPTPVSAYLHSATMVKAGVYLLMRLNPALGDTAAWETILPLFGGATLITGALLALAQTDMKLILAYTTVASLGLMIMLIGAGSETAVEGAVLYLLAHALFKGGLFMVAGSVDHGAGTRDLTALGGLRRAMPITFAAALLGALSMGGLPPFFGFLAKEETYSGLAGLDTRALILTGVAVAGNALMFSAAFLVALKPFLGKQPETIHHPHEGPVLLWIGPMTLGLVGLVAALGASFTHHVVSSPMASAVMGEAVDIHAVIAFHWGVPLMLSLLTVGLGIALYLAAGPVRAVLQKAVTGVGWGPDRGFDQAMGGLVRLAFSVTRWLQSGRLDFYMTTVFVIVAAALLLPMIAFGGLPTVPGVPALEFYEWTVLFMAAAGVILVLITRNRLTAIVSLGVQGFGVALLFMFMGAPDLSFTQFMVETLSVVILALVMTRLRVAVDDHRPWIQVVPDATIAVAAGAGFGLLLLAVTQMPFNAALSDFFIRHSYAIAHGHNIVNVIIVDFRGIDTMGEIGVVMVTGLAILALIRIRVGRRAPAMPDPTETTP</sequence>
<feature type="transmembrane region" description="Helical" evidence="10">
    <location>
        <begin position="752"/>
        <end position="770"/>
    </location>
</feature>
<dbReference type="Pfam" id="PF00662">
    <property type="entry name" value="Proton_antipo_N"/>
    <property type="match status" value="1"/>
</dbReference>
<dbReference type="GO" id="GO:0015297">
    <property type="term" value="F:antiporter activity"/>
    <property type="evidence" value="ECO:0007669"/>
    <property type="project" value="UniProtKB-KW"/>
</dbReference>
<proteinExistence type="predicted"/>
<evidence type="ECO:0000259" key="14">
    <source>
        <dbReference type="Pfam" id="PF20501"/>
    </source>
</evidence>
<feature type="transmembrane region" description="Helical" evidence="10">
    <location>
        <begin position="495"/>
        <end position="523"/>
    </location>
</feature>
<organism evidence="15 16">
    <name type="scientific">Consotaella salsifontis</name>
    <dbReference type="NCBI Taxonomy" id="1365950"/>
    <lineage>
        <taxon>Bacteria</taxon>
        <taxon>Pseudomonadati</taxon>
        <taxon>Pseudomonadota</taxon>
        <taxon>Alphaproteobacteria</taxon>
        <taxon>Hyphomicrobiales</taxon>
        <taxon>Aurantimonadaceae</taxon>
        <taxon>Consotaella</taxon>
    </lineage>
</organism>
<dbReference type="InterPro" id="IPR001516">
    <property type="entry name" value="Proton_antipo_N"/>
</dbReference>
<dbReference type="PANTHER" id="PTHR43373:SF1">
    <property type="entry name" value="NA(+)_H(+) ANTIPORTER SUBUNIT A"/>
    <property type="match status" value="1"/>
</dbReference>
<keyword evidence="4" id="KW-1003">Cell membrane</keyword>
<feature type="transmembrane region" description="Helical" evidence="10">
    <location>
        <begin position="630"/>
        <end position="649"/>
    </location>
</feature>
<dbReference type="OrthoDB" id="9811798at2"/>
<feature type="transmembrane region" description="Helical" evidence="10">
    <location>
        <begin position="6"/>
        <end position="26"/>
    </location>
</feature>
<evidence type="ECO:0000313" key="15">
    <source>
        <dbReference type="EMBL" id="SJZ80827.1"/>
    </source>
</evidence>
<evidence type="ECO:0000256" key="4">
    <source>
        <dbReference type="ARBA" id="ARBA00022475"/>
    </source>
</evidence>
<dbReference type="Pfam" id="PF13244">
    <property type="entry name" value="MbhD"/>
    <property type="match status" value="1"/>
</dbReference>
<feature type="domain" description="MrpA C-terminal/MbhD" evidence="13">
    <location>
        <begin position="613"/>
        <end position="676"/>
    </location>
</feature>
<dbReference type="EMBL" id="FUXL01000003">
    <property type="protein sequence ID" value="SJZ80827.1"/>
    <property type="molecule type" value="Genomic_DNA"/>
</dbReference>